<feature type="non-terminal residue" evidence="5">
    <location>
        <position position="1"/>
    </location>
</feature>
<dbReference type="PANTHER" id="PTHR45641:SF19">
    <property type="entry name" value="NEPHROCYSTIN-3"/>
    <property type="match status" value="1"/>
</dbReference>
<comment type="caution">
    <text evidence="5">The sequence shown here is derived from an EMBL/GenBank/DDBJ whole genome shotgun (WGS) entry which is preliminary data.</text>
</comment>
<feature type="repeat" description="TPR" evidence="3">
    <location>
        <begin position="252"/>
        <end position="285"/>
    </location>
</feature>
<dbReference type="InterPro" id="IPR019734">
    <property type="entry name" value="TPR_rpt"/>
</dbReference>
<dbReference type="InterPro" id="IPR011990">
    <property type="entry name" value="TPR-like_helical_dom_sf"/>
</dbReference>
<protein>
    <submittedName>
        <fullName evidence="5">CHAT domain-containing protein</fullName>
    </submittedName>
</protein>
<name>A0ABT7VRE2_9GAMM</name>
<dbReference type="Pfam" id="PF13424">
    <property type="entry name" value="TPR_12"/>
    <property type="match status" value="3"/>
</dbReference>
<evidence type="ECO:0000256" key="2">
    <source>
        <dbReference type="ARBA" id="ARBA00022803"/>
    </source>
</evidence>
<dbReference type="PROSITE" id="PS50005">
    <property type="entry name" value="TPR"/>
    <property type="match status" value="2"/>
</dbReference>
<dbReference type="SMART" id="SM00028">
    <property type="entry name" value="TPR"/>
    <property type="match status" value="8"/>
</dbReference>
<dbReference type="SUPFAM" id="SSF48452">
    <property type="entry name" value="TPR-like"/>
    <property type="match status" value="1"/>
</dbReference>
<evidence type="ECO:0000259" key="4">
    <source>
        <dbReference type="Pfam" id="PF12770"/>
    </source>
</evidence>
<dbReference type="EMBL" id="JAUCGM010000093">
    <property type="protein sequence ID" value="MDM8562237.1"/>
    <property type="molecule type" value="Genomic_DNA"/>
</dbReference>
<keyword evidence="6" id="KW-1185">Reference proteome</keyword>
<dbReference type="PANTHER" id="PTHR45641">
    <property type="entry name" value="TETRATRICOPEPTIDE REPEAT PROTEIN (AFU_ORTHOLOGUE AFUA_6G03870)"/>
    <property type="match status" value="1"/>
</dbReference>
<organism evidence="5 6">
    <name type="scientific">Candidatus Marithioploca araucensis</name>
    <dbReference type="NCBI Taxonomy" id="70273"/>
    <lineage>
        <taxon>Bacteria</taxon>
        <taxon>Pseudomonadati</taxon>
        <taxon>Pseudomonadota</taxon>
        <taxon>Gammaproteobacteria</taxon>
        <taxon>Thiotrichales</taxon>
        <taxon>Thiotrichaceae</taxon>
        <taxon>Candidatus Marithioploca</taxon>
    </lineage>
</organism>
<dbReference type="Proteomes" id="UP001171945">
    <property type="component" value="Unassembled WGS sequence"/>
</dbReference>
<evidence type="ECO:0000256" key="1">
    <source>
        <dbReference type="ARBA" id="ARBA00022737"/>
    </source>
</evidence>
<reference evidence="5" key="1">
    <citation type="submission" date="2023-06" db="EMBL/GenBank/DDBJ databases">
        <title>Uncultivated large filamentous bacteria from sulfidic sediments reveal new species and different genomic features in energy metabolism and defense.</title>
        <authorList>
            <person name="Fonseca A."/>
        </authorList>
    </citation>
    <scope>NUCLEOTIDE SEQUENCE</scope>
    <source>
        <strain evidence="5">HSG4</strain>
    </source>
</reference>
<dbReference type="Gene3D" id="1.25.40.10">
    <property type="entry name" value="Tetratricopeptide repeat domain"/>
    <property type="match status" value="2"/>
</dbReference>
<keyword evidence="1" id="KW-0677">Repeat</keyword>
<evidence type="ECO:0000256" key="3">
    <source>
        <dbReference type="PROSITE-ProRule" id="PRU00339"/>
    </source>
</evidence>
<feature type="domain" description="CHAT" evidence="4">
    <location>
        <begin position="732"/>
        <end position="1066"/>
    </location>
</feature>
<accession>A0ABT7VRE2</accession>
<evidence type="ECO:0000313" key="5">
    <source>
        <dbReference type="EMBL" id="MDM8562237.1"/>
    </source>
</evidence>
<dbReference type="InterPro" id="IPR024983">
    <property type="entry name" value="CHAT_dom"/>
</dbReference>
<dbReference type="Pfam" id="PF12770">
    <property type="entry name" value="CHAT"/>
    <property type="match status" value="1"/>
</dbReference>
<keyword evidence="2 3" id="KW-0802">TPR repeat</keyword>
<proteinExistence type="predicted"/>
<evidence type="ECO:0000313" key="6">
    <source>
        <dbReference type="Proteomes" id="UP001171945"/>
    </source>
</evidence>
<feature type="repeat" description="TPR" evidence="3">
    <location>
        <begin position="352"/>
        <end position="385"/>
    </location>
</feature>
<sequence length="1094" mass="124571">FALLFTFYGQAEPDPFAALKMLEQLIKQSANTQAQEKHQAQAKPQTQQEWHILDEIRNSRSSSNPFNSLFGGGLVGVSCEKKDAEIQKDLLVPLKMIAHFLPRGGIESSGETAEEMANQIFPTFSPNKTTFPQQPLIIEAIKDAIPIYKGIIASVVKRCGINHIRVARGLNFLAELYRSTNDYENAEYALLDALQIMTTQAQYKNDPDTGAIYNHLGIVYGLIGNHSKAKKFLKNAVALGEDVLGLNHPDTVSGLVNLASVYTVLGEYDKAEESFEKALTAILDLKPRKRSEAKRLENEIRGGFEGIEEVVVRQNAAHFYAMLGNYDKAETLLQESLKVINNARRLPHFFKGGIYHGLAYVYQQKANYEKAIESYEKALSIYQRLPAWKHSPLSVSTLSQFGYLHYLQGGSDNIQKAEQYLQQAVDLSSKVPGSVYTRELVLGSSFLYLGWFYQGTQQFDKAEEFLQKARQFYENNLGKEHSAVIESLQHLAALKFDQGKIEEAVRLTKQVQSSSEKLRKKILSFASEQQRLAYQKRSYPYDLLARLANKTGETILLANAILHNKGIVLDSLMEDSQLAASYPETKAKIQLLKRQWTNLTMSFSEDKSRTAQRKRLLKQDKIERQLKKLTSGLSKKIGQARQAFGIQYQEVQKVLPKNTVLVEFIRYNHFIGRREGEAYYGAVIIPKLGEPKWVFLGEAKAIEQQIVDYQRMMRCEIGKKTCTRNDYAFMLLLQKLYHKIWKPIKEKLPKNIKAVILSPDGELNFLSYATLLSPNLQFLVKEVDLYYVASGRDLLRSQFKSLNNKSKSLNDKSMVIYALDNWETHTAKKEKSQMSSSTRNPQIRSAYLDLTLEELEGIKAEVNALEKMAKTQQWTVETFYNAKATEEQLYHWTYSPRILHFATHGVFLQPEEKKFVTEFLPTSRLNLQKMPLKFLTNPMRRSFMTLAGAQITLDAWKEEKNSLFPLENDGILTAEEVSLINLENTWLTMFLACETGRGEGRAGEGVLGLRRGFVQAGTQNLLMTLWTVIDDLSEVREFEVDFYQRAIKTQNAAKALNDVQREWLPKIRKQTGSFIEAVEYVGPFVISFQGSLEH</sequence>
<gene>
    <name evidence="5" type="ORF">QUF54_02670</name>
</gene>